<dbReference type="STRING" id="400055.SAMN04490243_1690"/>
<sequence>MNERQNSEQVTQALISQPRIEGLPALKCFIERVGFGKLQVQQLVGPYNDIGLVLHLDSPLSLNQLLEYYNGEDSTWGQPHRDSKHVFLELTQHLDLMSLSNGKDTDIEELTVSFSDCQLVLQKSHSRSVSDIWQNTFSLLRKHYDNLSHEILGFPSEIFPSVYGMNEDSDQVENLPDAGFWSLYYECDDRAWIYDLKSRTLQVEEVQFLNTSK</sequence>
<dbReference type="Proteomes" id="UP000199534">
    <property type="component" value="Unassembled WGS sequence"/>
</dbReference>
<dbReference type="EMBL" id="FOYQ01000002">
    <property type="protein sequence ID" value="SFR45332.1"/>
    <property type="molecule type" value="Genomic_DNA"/>
</dbReference>
<keyword evidence="2" id="KW-1185">Reference proteome</keyword>
<gene>
    <name evidence="1" type="ORF">SAMN04490243_1690</name>
</gene>
<organism evidence="1 2">
    <name type="scientific">Robiginitalea myxolifaciens</name>
    <dbReference type="NCBI Taxonomy" id="400055"/>
    <lineage>
        <taxon>Bacteria</taxon>
        <taxon>Pseudomonadati</taxon>
        <taxon>Bacteroidota</taxon>
        <taxon>Flavobacteriia</taxon>
        <taxon>Flavobacteriales</taxon>
        <taxon>Flavobacteriaceae</taxon>
        <taxon>Robiginitalea</taxon>
    </lineage>
</organism>
<accession>A0A1I6GSY7</accession>
<dbReference type="RefSeq" id="WP_092982182.1">
    <property type="nucleotide sequence ID" value="NZ_FOYQ01000002.1"/>
</dbReference>
<dbReference type="OrthoDB" id="1418731at2"/>
<dbReference type="AlphaFoldDB" id="A0A1I6GSY7"/>
<evidence type="ECO:0000313" key="2">
    <source>
        <dbReference type="Proteomes" id="UP000199534"/>
    </source>
</evidence>
<evidence type="ECO:0000313" key="1">
    <source>
        <dbReference type="EMBL" id="SFR45332.1"/>
    </source>
</evidence>
<name>A0A1I6GSY7_9FLAO</name>
<protein>
    <submittedName>
        <fullName evidence="1">Uncharacterized protein</fullName>
    </submittedName>
</protein>
<reference evidence="1 2" key="1">
    <citation type="submission" date="2016-10" db="EMBL/GenBank/DDBJ databases">
        <authorList>
            <person name="de Groot N.N."/>
        </authorList>
    </citation>
    <scope>NUCLEOTIDE SEQUENCE [LARGE SCALE GENOMIC DNA]</scope>
    <source>
        <strain evidence="1 2">DSM 21019</strain>
    </source>
</reference>
<proteinExistence type="predicted"/>